<dbReference type="EMBL" id="JADGJQ010000112">
    <property type="protein sequence ID" value="KAJ3169053.1"/>
    <property type="molecule type" value="Genomic_DNA"/>
</dbReference>
<dbReference type="Gene3D" id="1.20.120.350">
    <property type="entry name" value="Voltage-gated potassium channels. Chain C"/>
    <property type="match status" value="1"/>
</dbReference>
<keyword evidence="5 14" id="KW-0812">Transmembrane</keyword>
<gene>
    <name evidence="16" type="ORF">HDU87_000881</name>
</gene>
<evidence type="ECO:0000259" key="15">
    <source>
        <dbReference type="Pfam" id="PF00520"/>
    </source>
</evidence>
<dbReference type="PANTHER" id="PTHR46480:SF1">
    <property type="entry name" value="VOLTAGE-GATED HYDROGEN CHANNEL 1"/>
    <property type="match status" value="1"/>
</dbReference>
<evidence type="ECO:0000256" key="9">
    <source>
        <dbReference type="ARBA" id="ARBA00023065"/>
    </source>
</evidence>
<accession>A0AAD5TDH6</accession>
<protein>
    <recommendedName>
        <fullName evidence="2">Voltage-gated hydrogen channel 1</fullName>
    </recommendedName>
    <alternativeName>
        <fullName evidence="12">Hydrogen voltage-gated channel 1</fullName>
    </alternativeName>
</protein>
<dbReference type="GO" id="GO:0030171">
    <property type="term" value="F:voltage-gated proton channel activity"/>
    <property type="evidence" value="ECO:0007669"/>
    <property type="project" value="InterPro"/>
</dbReference>
<feature type="domain" description="Ion transport" evidence="15">
    <location>
        <begin position="47"/>
        <end position="170"/>
    </location>
</feature>
<keyword evidence="7 14" id="KW-1133">Transmembrane helix</keyword>
<keyword evidence="3" id="KW-0813">Transport</keyword>
<evidence type="ECO:0000256" key="13">
    <source>
        <dbReference type="SAM" id="Coils"/>
    </source>
</evidence>
<dbReference type="PANTHER" id="PTHR46480">
    <property type="entry name" value="F20B24.22"/>
    <property type="match status" value="1"/>
</dbReference>
<keyword evidence="17" id="KW-1185">Reference proteome</keyword>
<dbReference type="Proteomes" id="UP001212152">
    <property type="component" value="Unassembled WGS sequence"/>
</dbReference>
<dbReference type="InterPro" id="IPR027359">
    <property type="entry name" value="Volt_channel_dom_sf"/>
</dbReference>
<evidence type="ECO:0000256" key="11">
    <source>
        <dbReference type="ARBA" id="ARBA00023303"/>
    </source>
</evidence>
<evidence type="ECO:0000256" key="1">
    <source>
        <dbReference type="ARBA" id="ARBA00004651"/>
    </source>
</evidence>
<reference evidence="16" key="1">
    <citation type="submission" date="2020-05" db="EMBL/GenBank/DDBJ databases">
        <title>Phylogenomic resolution of chytrid fungi.</title>
        <authorList>
            <person name="Stajich J.E."/>
            <person name="Amses K."/>
            <person name="Simmons R."/>
            <person name="Seto K."/>
            <person name="Myers J."/>
            <person name="Bonds A."/>
            <person name="Quandt C.A."/>
            <person name="Barry K."/>
            <person name="Liu P."/>
            <person name="Grigoriev I."/>
            <person name="Longcore J.E."/>
            <person name="James T.Y."/>
        </authorList>
    </citation>
    <scope>NUCLEOTIDE SEQUENCE</scope>
    <source>
        <strain evidence="16">JEL0379</strain>
    </source>
</reference>
<evidence type="ECO:0000256" key="4">
    <source>
        <dbReference type="ARBA" id="ARBA00022475"/>
    </source>
</evidence>
<evidence type="ECO:0000256" key="14">
    <source>
        <dbReference type="SAM" id="Phobius"/>
    </source>
</evidence>
<evidence type="ECO:0000256" key="12">
    <source>
        <dbReference type="ARBA" id="ARBA00031989"/>
    </source>
</evidence>
<evidence type="ECO:0000313" key="16">
    <source>
        <dbReference type="EMBL" id="KAJ3169053.1"/>
    </source>
</evidence>
<dbReference type="InterPro" id="IPR031846">
    <property type="entry name" value="Hvcn1"/>
</dbReference>
<evidence type="ECO:0000256" key="5">
    <source>
        <dbReference type="ARBA" id="ARBA00022692"/>
    </source>
</evidence>
<evidence type="ECO:0000256" key="6">
    <source>
        <dbReference type="ARBA" id="ARBA00022882"/>
    </source>
</evidence>
<evidence type="ECO:0000313" key="17">
    <source>
        <dbReference type="Proteomes" id="UP001212152"/>
    </source>
</evidence>
<evidence type="ECO:0000256" key="2">
    <source>
        <dbReference type="ARBA" id="ARBA00015897"/>
    </source>
</evidence>
<keyword evidence="4" id="KW-1003">Cell membrane</keyword>
<keyword evidence="11" id="KW-0407">Ion channel</keyword>
<evidence type="ECO:0000256" key="3">
    <source>
        <dbReference type="ARBA" id="ARBA00022448"/>
    </source>
</evidence>
<keyword evidence="10 14" id="KW-0472">Membrane</keyword>
<organism evidence="16 17">
    <name type="scientific">Geranomyces variabilis</name>
    <dbReference type="NCBI Taxonomy" id="109894"/>
    <lineage>
        <taxon>Eukaryota</taxon>
        <taxon>Fungi</taxon>
        <taxon>Fungi incertae sedis</taxon>
        <taxon>Chytridiomycota</taxon>
        <taxon>Chytridiomycota incertae sedis</taxon>
        <taxon>Chytridiomycetes</taxon>
        <taxon>Spizellomycetales</taxon>
        <taxon>Powellomycetaceae</taxon>
        <taxon>Geranomyces</taxon>
    </lineage>
</organism>
<proteinExistence type="predicted"/>
<dbReference type="GO" id="GO:0034702">
    <property type="term" value="C:monoatomic ion channel complex"/>
    <property type="evidence" value="ECO:0007669"/>
    <property type="project" value="UniProtKB-KW"/>
</dbReference>
<sequence>MTPPRDEPPEPVRVHVGETSPLLLQESVELVSLRRRIASIIESHLAHILILVLVLIDLLCVVAEILISFLEQQDACREGDPLPPSHNEETLFQTVLKVVSISILGVFCCEHALRLFALGFADYIDNPLHAFDAAVVYGSLILEITLKGTAAEFAGLLIAARSWRIVRVIDGVATAVKVEKEQELRALREENDMLKQELSTLRAAMPWSSDSLVVQ</sequence>
<evidence type="ECO:0000256" key="10">
    <source>
        <dbReference type="ARBA" id="ARBA00023136"/>
    </source>
</evidence>
<dbReference type="Pfam" id="PF00520">
    <property type="entry name" value="Ion_trans"/>
    <property type="match status" value="1"/>
</dbReference>
<evidence type="ECO:0000256" key="8">
    <source>
        <dbReference type="ARBA" id="ARBA00023054"/>
    </source>
</evidence>
<dbReference type="GO" id="GO:0005886">
    <property type="term" value="C:plasma membrane"/>
    <property type="evidence" value="ECO:0007669"/>
    <property type="project" value="UniProtKB-SubCell"/>
</dbReference>
<keyword evidence="8 13" id="KW-0175">Coiled coil</keyword>
<feature type="transmembrane region" description="Helical" evidence="14">
    <location>
        <begin position="45"/>
        <end position="70"/>
    </location>
</feature>
<keyword evidence="9" id="KW-0406">Ion transport</keyword>
<feature type="coiled-coil region" evidence="13">
    <location>
        <begin position="177"/>
        <end position="204"/>
    </location>
</feature>
<comment type="subcellular location">
    <subcellularLocation>
        <location evidence="1">Cell membrane</location>
        <topology evidence="1">Multi-pass membrane protein</topology>
    </subcellularLocation>
</comment>
<dbReference type="SUPFAM" id="SSF81324">
    <property type="entry name" value="Voltage-gated potassium channels"/>
    <property type="match status" value="1"/>
</dbReference>
<keyword evidence="6" id="KW-0851">Voltage-gated channel</keyword>
<dbReference type="InterPro" id="IPR005821">
    <property type="entry name" value="Ion_trans_dom"/>
</dbReference>
<name>A0AAD5TDH6_9FUNG</name>
<dbReference type="AlphaFoldDB" id="A0AAD5TDH6"/>
<evidence type="ECO:0000256" key="7">
    <source>
        <dbReference type="ARBA" id="ARBA00022989"/>
    </source>
</evidence>
<comment type="caution">
    <text evidence="16">The sequence shown here is derived from an EMBL/GenBank/DDBJ whole genome shotgun (WGS) entry which is preliminary data.</text>
</comment>